<evidence type="ECO:0000313" key="2">
    <source>
        <dbReference type="EMBL" id="MCT2584594.1"/>
    </source>
</evidence>
<sequence>MSNPFDDQDGVFLVLVTDENQHSLRPRFAEVPSGWRIVRGPATRQECLDYVEEHWSDLRPPSLIDAMRDG</sequence>
<dbReference type="Pfam" id="PF03621">
    <property type="entry name" value="MbtH"/>
    <property type="match status" value="1"/>
</dbReference>
<keyword evidence="3" id="KW-1185">Reference proteome</keyword>
<dbReference type="InterPro" id="IPR038020">
    <property type="entry name" value="MbtH-like_sf"/>
</dbReference>
<name>A0ABT2J9R1_9PSEU</name>
<dbReference type="PANTHER" id="PTHR38444">
    <property type="entry name" value="ENTEROBACTIN BIOSYNTHESIS PROTEIN YBDZ"/>
    <property type="match status" value="1"/>
</dbReference>
<dbReference type="SUPFAM" id="SSF160582">
    <property type="entry name" value="MbtH-like"/>
    <property type="match status" value="1"/>
</dbReference>
<dbReference type="InterPro" id="IPR005153">
    <property type="entry name" value="MbtH-like_dom"/>
</dbReference>
<protein>
    <submittedName>
        <fullName evidence="2">MbtH family protein</fullName>
    </submittedName>
</protein>
<dbReference type="Proteomes" id="UP001156441">
    <property type="component" value="Unassembled WGS sequence"/>
</dbReference>
<proteinExistence type="predicted"/>
<gene>
    <name evidence="2" type="ORF">JT362_15835</name>
</gene>
<dbReference type="EMBL" id="JAFFZE010000012">
    <property type="protein sequence ID" value="MCT2584594.1"/>
    <property type="molecule type" value="Genomic_DNA"/>
</dbReference>
<organism evidence="2 3">
    <name type="scientific">Actinophytocola gossypii</name>
    <dbReference type="NCBI Taxonomy" id="2812003"/>
    <lineage>
        <taxon>Bacteria</taxon>
        <taxon>Bacillati</taxon>
        <taxon>Actinomycetota</taxon>
        <taxon>Actinomycetes</taxon>
        <taxon>Pseudonocardiales</taxon>
        <taxon>Pseudonocardiaceae</taxon>
    </lineage>
</organism>
<comment type="caution">
    <text evidence="2">The sequence shown here is derived from an EMBL/GenBank/DDBJ whole genome shotgun (WGS) entry which is preliminary data.</text>
</comment>
<dbReference type="Gene3D" id="3.90.820.10">
    <property type="entry name" value="Structural Genomics, Unknown Function 30-nov-00 1gh9 Mol_id"/>
    <property type="match status" value="1"/>
</dbReference>
<feature type="domain" description="MbtH-like" evidence="1">
    <location>
        <begin position="3"/>
        <end position="53"/>
    </location>
</feature>
<dbReference type="PANTHER" id="PTHR38444:SF1">
    <property type="entry name" value="ENTEROBACTIN BIOSYNTHESIS PROTEIN YBDZ"/>
    <property type="match status" value="1"/>
</dbReference>
<accession>A0ABT2J9R1</accession>
<dbReference type="InterPro" id="IPR037407">
    <property type="entry name" value="MLP_fam"/>
</dbReference>
<dbReference type="RefSeq" id="WP_260191988.1">
    <property type="nucleotide sequence ID" value="NZ_JAFFZE010000012.1"/>
</dbReference>
<dbReference type="SMART" id="SM00923">
    <property type="entry name" value="MbtH"/>
    <property type="match status" value="1"/>
</dbReference>
<evidence type="ECO:0000313" key="3">
    <source>
        <dbReference type="Proteomes" id="UP001156441"/>
    </source>
</evidence>
<reference evidence="2 3" key="1">
    <citation type="submission" date="2021-02" db="EMBL/GenBank/DDBJ databases">
        <title>Actinophytocola xerophila sp. nov., isolated from soil of cotton cropping field.</title>
        <authorList>
            <person name="Huang R."/>
            <person name="Chen X."/>
            <person name="Ge X."/>
            <person name="Liu W."/>
        </authorList>
    </citation>
    <scope>NUCLEOTIDE SEQUENCE [LARGE SCALE GENOMIC DNA]</scope>
    <source>
        <strain evidence="2 3">S1-96</strain>
    </source>
</reference>
<evidence type="ECO:0000259" key="1">
    <source>
        <dbReference type="SMART" id="SM00923"/>
    </source>
</evidence>